<evidence type="ECO:0000256" key="3">
    <source>
        <dbReference type="ARBA" id="ARBA00023222"/>
    </source>
</evidence>
<sequence length="139" mass="15372">MPTIMDIFKAVADKTVTYGVVPIENSTMGNVDATLDAFVSVLEGQKGGLAGGVQTLLYFTVDHRLPGSLVDALSVLKRYEINLTKIDSRPSGAMNWNYNFFIEFTGHYQDENVKNALKEMKAFCLMINVLGSYPNQTPQ</sequence>
<dbReference type="GO" id="GO:0009094">
    <property type="term" value="P:L-phenylalanine biosynthetic process"/>
    <property type="evidence" value="ECO:0007669"/>
    <property type="project" value="UniProtKB-KW"/>
</dbReference>
<evidence type="ECO:0000256" key="5">
    <source>
        <dbReference type="ARBA" id="ARBA00029440"/>
    </source>
</evidence>
<reference evidence="8 9" key="1">
    <citation type="journal article" date="2019" name="Sci. Rep.">
        <title>Comparative genomics of chytrid fungi reveal insights into the obligate biotrophic and pathogenic lifestyle of Synchytrium endobioticum.</title>
        <authorList>
            <person name="van de Vossenberg B.T.L.H."/>
            <person name="Warris S."/>
            <person name="Nguyen H.D.T."/>
            <person name="van Gent-Pelzer M.P.E."/>
            <person name="Joly D.L."/>
            <person name="van de Geest H.C."/>
            <person name="Bonants P.J.M."/>
            <person name="Smith D.S."/>
            <person name="Levesque C.A."/>
            <person name="van der Lee T.A.J."/>
        </authorList>
    </citation>
    <scope>NUCLEOTIDE SEQUENCE [LARGE SCALE GENOMIC DNA]</scope>
    <source>
        <strain evidence="8 9">CBS 675.73</strain>
    </source>
</reference>
<keyword evidence="2" id="KW-0057">Aromatic amino acid biosynthesis</keyword>
<evidence type="ECO:0000256" key="2">
    <source>
        <dbReference type="ARBA" id="ARBA00023141"/>
    </source>
</evidence>
<evidence type="ECO:0000256" key="1">
    <source>
        <dbReference type="ARBA" id="ARBA00022605"/>
    </source>
</evidence>
<feature type="domain" description="Prephenate dehydratase" evidence="6">
    <location>
        <begin position="1"/>
        <end position="139"/>
    </location>
</feature>
<keyword evidence="4" id="KW-0456">Lyase</keyword>
<proteinExistence type="predicted"/>
<gene>
    <name evidence="8" type="primary">PHA2</name>
    <name evidence="8" type="ORF">CcCBS67573_g10476</name>
</gene>
<dbReference type="CDD" id="cd04905">
    <property type="entry name" value="ACT_CM-PDT"/>
    <property type="match status" value="1"/>
</dbReference>
<accession>A0A507CVG1</accession>
<protein>
    <submittedName>
        <fullName evidence="8">Prephenate dehydratase</fullName>
    </submittedName>
</protein>
<keyword evidence="1" id="KW-0028">Amino-acid biosynthesis</keyword>
<dbReference type="InterPro" id="IPR001086">
    <property type="entry name" value="Preph_deHydtase"/>
</dbReference>
<dbReference type="SUPFAM" id="SSF55021">
    <property type="entry name" value="ACT-like"/>
    <property type="match status" value="1"/>
</dbReference>
<dbReference type="GO" id="GO:0004664">
    <property type="term" value="F:prephenate dehydratase activity"/>
    <property type="evidence" value="ECO:0007669"/>
    <property type="project" value="InterPro"/>
</dbReference>
<dbReference type="GO" id="GO:0005737">
    <property type="term" value="C:cytoplasm"/>
    <property type="evidence" value="ECO:0007669"/>
    <property type="project" value="TreeGrafter"/>
</dbReference>
<comment type="caution">
    <text evidence="8">The sequence shown here is derived from an EMBL/GenBank/DDBJ whole genome shotgun (WGS) entry which is preliminary data.</text>
</comment>
<evidence type="ECO:0000313" key="8">
    <source>
        <dbReference type="EMBL" id="TPX43021.1"/>
    </source>
</evidence>
<dbReference type="PROSITE" id="PS51671">
    <property type="entry name" value="ACT"/>
    <property type="match status" value="1"/>
</dbReference>
<evidence type="ECO:0000313" key="9">
    <source>
        <dbReference type="Proteomes" id="UP000320333"/>
    </source>
</evidence>
<evidence type="ECO:0000259" key="6">
    <source>
        <dbReference type="PROSITE" id="PS51171"/>
    </source>
</evidence>
<keyword evidence="3" id="KW-0584">Phenylalanine biosynthesis</keyword>
<keyword evidence="9" id="KW-1185">Reference proteome</keyword>
<dbReference type="AlphaFoldDB" id="A0A507CVG1"/>
<dbReference type="PANTHER" id="PTHR21022:SF19">
    <property type="entry name" value="PREPHENATE DEHYDRATASE-RELATED"/>
    <property type="match status" value="1"/>
</dbReference>
<dbReference type="OrthoDB" id="983542at2759"/>
<dbReference type="EMBL" id="QEAP01001591">
    <property type="protein sequence ID" value="TPX43021.1"/>
    <property type="molecule type" value="Genomic_DNA"/>
</dbReference>
<dbReference type="PANTHER" id="PTHR21022">
    <property type="entry name" value="PREPHENATE DEHYDRATASE P PROTEIN"/>
    <property type="match status" value="1"/>
</dbReference>
<feature type="domain" description="ACT" evidence="7">
    <location>
        <begin position="57"/>
        <end position="134"/>
    </location>
</feature>
<dbReference type="Proteomes" id="UP000320333">
    <property type="component" value="Unassembled WGS sequence"/>
</dbReference>
<dbReference type="Gene3D" id="3.30.70.260">
    <property type="match status" value="1"/>
</dbReference>
<dbReference type="InterPro" id="IPR002912">
    <property type="entry name" value="ACT_dom"/>
</dbReference>
<evidence type="ECO:0000256" key="4">
    <source>
        <dbReference type="ARBA" id="ARBA00023239"/>
    </source>
</evidence>
<name>A0A507CVG1_9FUNG</name>
<dbReference type="SUPFAM" id="SSF53850">
    <property type="entry name" value="Periplasmic binding protein-like II"/>
    <property type="match status" value="1"/>
</dbReference>
<dbReference type="STRING" id="246404.A0A507CVG1"/>
<comment type="pathway">
    <text evidence="5">Amino-acid biosynthesis.</text>
</comment>
<organism evidence="8 9">
    <name type="scientific">Chytriomyces confervae</name>
    <dbReference type="NCBI Taxonomy" id="246404"/>
    <lineage>
        <taxon>Eukaryota</taxon>
        <taxon>Fungi</taxon>
        <taxon>Fungi incertae sedis</taxon>
        <taxon>Chytridiomycota</taxon>
        <taxon>Chytridiomycota incertae sedis</taxon>
        <taxon>Chytridiomycetes</taxon>
        <taxon>Chytridiales</taxon>
        <taxon>Chytriomycetaceae</taxon>
        <taxon>Chytriomyces</taxon>
    </lineage>
</organism>
<dbReference type="InterPro" id="IPR045865">
    <property type="entry name" value="ACT-like_dom_sf"/>
</dbReference>
<evidence type="ECO:0000259" key="7">
    <source>
        <dbReference type="PROSITE" id="PS51671"/>
    </source>
</evidence>
<dbReference type="PROSITE" id="PS51171">
    <property type="entry name" value="PREPHENATE_DEHYDR_3"/>
    <property type="match status" value="1"/>
</dbReference>
<dbReference type="Pfam" id="PF00800">
    <property type="entry name" value="PDT"/>
    <property type="match status" value="1"/>
</dbReference>
<dbReference type="Gene3D" id="3.40.190.10">
    <property type="entry name" value="Periplasmic binding protein-like II"/>
    <property type="match status" value="1"/>
</dbReference>